<organism evidence="1 2">
    <name type="scientific">Caballeronia udeis</name>
    <dbReference type="NCBI Taxonomy" id="1232866"/>
    <lineage>
        <taxon>Bacteria</taxon>
        <taxon>Pseudomonadati</taxon>
        <taxon>Pseudomonadota</taxon>
        <taxon>Betaproteobacteria</taxon>
        <taxon>Burkholderiales</taxon>
        <taxon>Burkholderiaceae</taxon>
        <taxon>Caballeronia</taxon>
    </lineage>
</organism>
<dbReference type="OrthoDB" id="9128041at2"/>
<dbReference type="Proteomes" id="UP000054683">
    <property type="component" value="Unassembled WGS sequence"/>
</dbReference>
<evidence type="ECO:0000313" key="2">
    <source>
        <dbReference type="Proteomes" id="UP000054683"/>
    </source>
</evidence>
<sequence length="342" mass="39242">MKTHSALATNEKRVLYSGFRWDHHDEVSGYHHVVASSADYVDGGALWGGHSPIGSRSRRVNFLLIDVLTIVRSLRYRSVLLFYPEQTGYFSAPILRMLGKQVIYVVHLGEDYWLERDDSLFLKLKRFNLRFVSKFITLTQQQKSVFDDHFPGKVARIPHGTWCRVRNNTGPSASDGKLHLTVVGDTYRDYALLSRIIEFFLHHNPRVVFDLVGMKYEKLDESQRAANVVCHGRLNSRQYQEIIENSLFLLLPLKFATANNALLEGLVAGVPVICSNTHGVREYLPPGDYVFDSIEDLALKVQRRSEMTQTERAAEGDRLSSFVKENYSWDVIRNRVIDYCLV</sequence>
<dbReference type="Gene3D" id="3.40.50.2000">
    <property type="entry name" value="Glycogen Phosphorylase B"/>
    <property type="match status" value="1"/>
</dbReference>
<dbReference type="RefSeq" id="WP_082913739.1">
    <property type="nucleotide sequence ID" value="NZ_FCOK02000075.1"/>
</dbReference>
<evidence type="ECO:0000313" key="1">
    <source>
        <dbReference type="EMBL" id="SAL65059.1"/>
    </source>
</evidence>
<dbReference type="SUPFAM" id="SSF53756">
    <property type="entry name" value="UDP-Glycosyltransferase/glycogen phosphorylase"/>
    <property type="match status" value="1"/>
</dbReference>
<proteinExistence type="predicted"/>
<dbReference type="AlphaFoldDB" id="A0A158J9E2"/>
<accession>A0A158J9E2</accession>
<dbReference type="EMBL" id="FCOK02000075">
    <property type="protein sequence ID" value="SAL65059.1"/>
    <property type="molecule type" value="Genomic_DNA"/>
</dbReference>
<reference evidence="1 2" key="1">
    <citation type="submission" date="2016-01" db="EMBL/GenBank/DDBJ databases">
        <authorList>
            <person name="Oliw E.H."/>
        </authorList>
    </citation>
    <scope>NUCLEOTIDE SEQUENCE [LARGE SCALE GENOMIC DNA]</scope>
    <source>
        <strain evidence="1">LMG 27134</strain>
    </source>
</reference>
<evidence type="ECO:0008006" key="3">
    <source>
        <dbReference type="Google" id="ProtNLM"/>
    </source>
</evidence>
<protein>
    <recommendedName>
        <fullName evidence="3">Glycosyl transferases group 1</fullName>
    </recommendedName>
</protein>
<name>A0A158J9E2_9BURK</name>
<dbReference type="Pfam" id="PF13692">
    <property type="entry name" value="Glyco_trans_1_4"/>
    <property type="match status" value="1"/>
</dbReference>
<gene>
    <name evidence="1" type="ORF">AWB69_07346</name>
</gene>